<dbReference type="InterPro" id="IPR036441">
    <property type="entry name" value="DHquinase_II_sf"/>
</dbReference>
<dbReference type="NCBIfam" id="TIGR01088">
    <property type="entry name" value="aroQ"/>
    <property type="match status" value="1"/>
</dbReference>
<dbReference type="GO" id="GO:0008652">
    <property type="term" value="P:amino acid biosynthetic process"/>
    <property type="evidence" value="ECO:0007669"/>
    <property type="project" value="UniProtKB-KW"/>
</dbReference>
<feature type="binding site" evidence="8 10">
    <location>
        <position position="76"/>
    </location>
    <ligand>
        <name>substrate</name>
    </ligand>
</feature>
<evidence type="ECO:0000256" key="1">
    <source>
        <dbReference type="ARBA" id="ARBA00001864"/>
    </source>
</evidence>
<feature type="binding site" evidence="8 10">
    <location>
        <position position="107"/>
    </location>
    <ligand>
        <name>substrate</name>
    </ligand>
</feature>
<dbReference type="GO" id="GO:0019631">
    <property type="term" value="P:quinate catabolic process"/>
    <property type="evidence" value="ECO:0007669"/>
    <property type="project" value="TreeGrafter"/>
</dbReference>
<name>A0A0Q9YN93_9GAMM</name>
<dbReference type="PANTHER" id="PTHR21272:SF3">
    <property type="entry name" value="CATABOLIC 3-DEHYDROQUINASE"/>
    <property type="match status" value="1"/>
</dbReference>
<comment type="pathway">
    <text evidence="3 8">Metabolic intermediate biosynthesis; chorismate biosynthesis; chorismate from D-erythrose 4-phosphate and phosphoenolpyruvate: step 3/7.</text>
</comment>
<dbReference type="NCBIfam" id="NF003804">
    <property type="entry name" value="PRK05395.1-1"/>
    <property type="match status" value="1"/>
</dbReference>
<dbReference type="STRING" id="295108.HT99x_00681"/>
<dbReference type="NCBIfam" id="NF003805">
    <property type="entry name" value="PRK05395.1-2"/>
    <property type="match status" value="1"/>
</dbReference>
<evidence type="ECO:0000313" key="13">
    <source>
        <dbReference type="EMBL" id="MCS5712537.1"/>
    </source>
</evidence>
<evidence type="ECO:0000256" key="10">
    <source>
        <dbReference type="PIRSR" id="PIRSR001399-2"/>
    </source>
</evidence>
<dbReference type="OrthoDB" id="9790793at2"/>
<sequence>MAKLLVIHGPNLNMLGNREPEHYGKLSLDEINKLIIKHAKKNPTECFQSNAEHEIIDKIQTCKADYLIINPGALTHTSIAIRDALIAVKIPFYEVHLSNIYARESFRHISYLSDIATGVVSGLGHFGYLAAIDAALASQS</sequence>
<evidence type="ECO:0000256" key="7">
    <source>
        <dbReference type="ARBA" id="ARBA00023239"/>
    </source>
</evidence>
<reference evidence="12" key="1">
    <citation type="submission" date="2015-09" db="EMBL/GenBank/DDBJ databases">
        <title>Draft Genome Sequences of Two Novel Amoeba-resistant Intranuclear Bacteria, Candidatus Berkiella cookevillensis and Candidatus Berkiella aquae.</title>
        <authorList>
            <person name="Mehari Y.T."/>
            <person name="Arivett B.A."/>
            <person name="Farone A.L."/>
            <person name="Gunderson J.H."/>
            <person name="Farone M.B."/>
        </authorList>
    </citation>
    <scope>NUCLEOTIDE SEQUENCE [LARGE SCALE GENOMIC DNA]</scope>
    <source>
        <strain evidence="12">HT99</strain>
    </source>
</reference>
<dbReference type="AlphaFoldDB" id="A0A0Q9YN93"/>
<keyword evidence="14" id="KW-1185">Reference proteome</keyword>
<dbReference type="Gene3D" id="3.40.50.9100">
    <property type="entry name" value="Dehydroquinase, class II"/>
    <property type="match status" value="1"/>
</dbReference>
<evidence type="ECO:0000256" key="2">
    <source>
        <dbReference type="ARBA" id="ARBA00003924"/>
    </source>
</evidence>
<feature type="binding site" evidence="8 10">
    <location>
        <begin position="97"/>
        <end position="98"/>
    </location>
    <ligand>
        <name>substrate</name>
    </ligand>
</feature>
<feature type="active site" description="Proton donor" evidence="8 9">
    <location>
        <position position="96"/>
    </location>
</feature>
<evidence type="ECO:0000256" key="6">
    <source>
        <dbReference type="ARBA" id="ARBA00012060"/>
    </source>
</evidence>
<dbReference type="GO" id="GO:0003855">
    <property type="term" value="F:3-dehydroquinate dehydratase activity"/>
    <property type="evidence" value="ECO:0007669"/>
    <property type="project" value="UniProtKB-UniRule"/>
</dbReference>
<dbReference type="PIRSF" id="PIRSF001399">
    <property type="entry name" value="DHquinase_II"/>
    <property type="match status" value="1"/>
</dbReference>
<keyword evidence="8" id="KW-0028">Amino-acid biosynthesis</keyword>
<dbReference type="InterPro" id="IPR001874">
    <property type="entry name" value="DHquinase_II"/>
</dbReference>
<gene>
    <name evidence="8 12" type="primary">aroQ</name>
    <name evidence="12" type="ORF">HT99x_00681</name>
    <name evidence="13" type="ORF">HT99x_013940</name>
</gene>
<dbReference type="InterPro" id="IPR018509">
    <property type="entry name" value="DHquinase_II_CS"/>
</dbReference>
<dbReference type="UniPathway" id="UPA00053">
    <property type="reaction ID" value="UER00086"/>
</dbReference>
<reference evidence="13" key="3">
    <citation type="submission" date="2021-06" db="EMBL/GenBank/DDBJ databases">
        <title>Genomic Description and Analysis of Intracellular Bacteria, Candidatus Berkiella cookevillensis and Candidatus Berkiella aquae.</title>
        <authorList>
            <person name="Kidane D.T."/>
            <person name="Mehari Y.T."/>
            <person name="Rice F.C."/>
            <person name="Arivett B.A."/>
            <person name="Farone A.L."/>
            <person name="Berk S.G."/>
            <person name="Farone M.B."/>
        </authorList>
    </citation>
    <scope>NUCLEOTIDE SEQUENCE</scope>
    <source>
        <strain evidence="13">HT99</strain>
    </source>
</reference>
<dbReference type="PANTHER" id="PTHR21272">
    <property type="entry name" value="CATABOLIC 3-DEHYDROQUINASE"/>
    <property type="match status" value="1"/>
</dbReference>
<keyword evidence="7 8" id="KW-0456">Lyase</keyword>
<dbReference type="HAMAP" id="MF_00169">
    <property type="entry name" value="AroQ"/>
    <property type="match status" value="1"/>
</dbReference>
<accession>A0A0Q9YN93</accession>
<evidence type="ECO:0000256" key="3">
    <source>
        <dbReference type="ARBA" id="ARBA00004902"/>
    </source>
</evidence>
<dbReference type="RefSeq" id="WP_075065321.1">
    <property type="nucleotide sequence ID" value="NZ_LKAJ02000001.1"/>
</dbReference>
<evidence type="ECO:0000256" key="4">
    <source>
        <dbReference type="ARBA" id="ARBA00011037"/>
    </source>
</evidence>
<dbReference type="PATRIC" id="fig|1590043.3.peg.682"/>
<comment type="caution">
    <text evidence="12">The sequence shown here is derived from an EMBL/GenBank/DDBJ whole genome shotgun (WGS) entry which is preliminary data.</text>
</comment>
<reference evidence="13" key="2">
    <citation type="journal article" date="2016" name="Genome Announc.">
        <title>Draft Genome Sequences of Two Novel Amoeba-Resistant Intranuclear Bacteria, 'Candidatus Berkiella cookevillensis' and 'Candidatus Berkiella aquae'.</title>
        <authorList>
            <person name="Mehari Y.T."/>
            <person name="Arivett B.A."/>
            <person name="Farone A.L."/>
            <person name="Gunderson J.H."/>
            <person name="Farone M.B."/>
        </authorList>
    </citation>
    <scope>NUCLEOTIDE SEQUENCE</scope>
    <source>
        <strain evidence="13">HT99</strain>
    </source>
</reference>
<comment type="subunit">
    <text evidence="5 8">Homododecamer.</text>
</comment>
<feature type="binding site" evidence="8 10">
    <location>
        <position position="83"/>
    </location>
    <ligand>
        <name>substrate</name>
    </ligand>
</feature>
<proteinExistence type="inferred from homology"/>
<feature type="active site" description="Proton acceptor" evidence="8 9">
    <location>
        <position position="23"/>
    </location>
</feature>
<dbReference type="EC" id="4.2.1.10" evidence="6 8"/>
<evidence type="ECO:0000256" key="11">
    <source>
        <dbReference type="PIRSR" id="PIRSR001399-3"/>
    </source>
</evidence>
<dbReference type="Proteomes" id="UP000051497">
    <property type="component" value="Unassembled WGS sequence"/>
</dbReference>
<evidence type="ECO:0000313" key="14">
    <source>
        <dbReference type="Proteomes" id="UP000051497"/>
    </source>
</evidence>
<dbReference type="CDD" id="cd00466">
    <property type="entry name" value="DHQase_II"/>
    <property type="match status" value="1"/>
</dbReference>
<dbReference type="EMBL" id="LKAJ02000001">
    <property type="protein sequence ID" value="MCS5712537.1"/>
    <property type="molecule type" value="Genomic_DNA"/>
</dbReference>
<evidence type="ECO:0000256" key="8">
    <source>
        <dbReference type="HAMAP-Rule" id="MF_00169"/>
    </source>
</evidence>
<dbReference type="NCBIfam" id="NF003807">
    <property type="entry name" value="PRK05395.1-4"/>
    <property type="match status" value="1"/>
</dbReference>
<comment type="catalytic activity">
    <reaction evidence="1 8">
        <text>3-dehydroquinate = 3-dehydroshikimate + H2O</text>
        <dbReference type="Rhea" id="RHEA:21096"/>
        <dbReference type="ChEBI" id="CHEBI:15377"/>
        <dbReference type="ChEBI" id="CHEBI:16630"/>
        <dbReference type="ChEBI" id="CHEBI:32364"/>
        <dbReference type="EC" id="4.2.1.10"/>
    </reaction>
</comment>
<dbReference type="GO" id="GO:0009423">
    <property type="term" value="P:chorismate biosynthetic process"/>
    <property type="evidence" value="ECO:0007669"/>
    <property type="project" value="UniProtKB-UniRule"/>
</dbReference>
<dbReference type="Pfam" id="PF01220">
    <property type="entry name" value="DHquinase_II"/>
    <property type="match status" value="1"/>
</dbReference>
<dbReference type="PROSITE" id="PS01029">
    <property type="entry name" value="DEHYDROQUINASE_II"/>
    <property type="match status" value="1"/>
</dbReference>
<evidence type="ECO:0000256" key="5">
    <source>
        <dbReference type="ARBA" id="ARBA00011193"/>
    </source>
</evidence>
<feature type="site" description="Transition state stabilizer" evidence="8 11">
    <location>
        <position position="18"/>
    </location>
</feature>
<feature type="binding site" evidence="8 10">
    <location>
        <position position="70"/>
    </location>
    <ligand>
        <name>substrate</name>
    </ligand>
</feature>
<dbReference type="GO" id="GO:0009073">
    <property type="term" value="P:aromatic amino acid family biosynthetic process"/>
    <property type="evidence" value="ECO:0007669"/>
    <property type="project" value="UniProtKB-KW"/>
</dbReference>
<keyword evidence="8" id="KW-0057">Aromatic amino acid biosynthesis</keyword>
<dbReference type="SUPFAM" id="SSF52304">
    <property type="entry name" value="Type II 3-dehydroquinate dehydratase"/>
    <property type="match status" value="1"/>
</dbReference>
<evidence type="ECO:0000313" key="12">
    <source>
        <dbReference type="EMBL" id="KRG22262.1"/>
    </source>
</evidence>
<dbReference type="EMBL" id="LKAJ01000002">
    <property type="protein sequence ID" value="KRG22262.1"/>
    <property type="molecule type" value="Genomic_DNA"/>
</dbReference>
<organism evidence="12">
    <name type="scientific">Candidatus Berkiella aquae</name>
    <dbReference type="NCBI Taxonomy" id="295108"/>
    <lineage>
        <taxon>Bacteria</taxon>
        <taxon>Pseudomonadati</taxon>
        <taxon>Pseudomonadota</taxon>
        <taxon>Gammaproteobacteria</taxon>
        <taxon>Candidatus Berkiellales</taxon>
        <taxon>Candidatus Berkiellaceae</taxon>
        <taxon>Candidatus Berkiella</taxon>
    </lineage>
</organism>
<comment type="function">
    <text evidence="2 8">Catalyzes a trans-dehydration via an enolate intermediate.</text>
</comment>
<evidence type="ECO:0000256" key="9">
    <source>
        <dbReference type="PIRSR" id="PIRSR001399-1"/>
    </source>
</evidence>
<comment type="similarity">
    <text evidence="4 8">Belongs to the type-II 3-dehydroquinase family.</text>
</comment>
<protein>
    <recommendedName>
        <fullName evidence="6 8">3-dehydroquinate dehydratase</fullName>
        <shortName evidence="8">3-dehydroquinase</shortName>
        <ecNumber evidence="6 8">4.2.1.10</ecNumber>
    </recommendedName>
    <alternativeName>
        <fullName evidence="8">Type II DHQase</fullName>
    </alternativeName>
</protein>